<keyword evidence="1" id="KW-0472">Membrane</keyword>
<sequence length="157" mass="17058">MSGIVRYGPKEWTMYVKGTLPEVTRDNLERLLNEGDELAFEHYMAALENVGGELPDQADETAFIERVMIAIPEQPSAAGKSRFGRKWTEPIVLYTVAAAAALLLTFTGAFDKLGEQAQRAAGEAGKISYSQMLADGASGWFGGLKAKGENKHESTTE</sequence>
<keyword evidence="1" id="KW-0812">Transmembrane</keyword>
<evidence type="ECO:0000313" key="2">
    <source>
        <dbReference type="EMBL" id="GGH71951.1"/>
    </source>
</evidence>
<proteinExistence type="predicted"/>
<evidence type="ECO:0000256" key="1">
    <source>
        <dbReference type="SAM" id="Phobius"/>
    </source>
</evidence>
<comment type="caution">
    <text evidence="2">The sequence shown here is derived from an EMBL/GenBank/DDBJ whole genome shotgun (WGS) entry which is preliminary data.</text>
</comment>
<feature type="transmembrane region" description="Helical" evidence="1">
    <location>
        <begin position="91"/>
        <end position="110"/>
    </location>
</feature>
<evidence type="ECO:0000313" key="3">
    <source>
        <dbReference type="Proteomes" id="UP000605427"/>
    </source>
</evidence>
<organism evidence="2 3">
    <name type="scientific">Saccharibacillus endophyticus</name>
    <dbReference type="NCBI Taxonomy" id="2060666"/>
    <lineage>
        <taxon>Bacteria</taxon>
        <taxon>Bacillati</taxon>
        <taxon>Bacillota</taxon>
        <taxon>Bacilli</taxon>
        <taxon>Bacillales</taxon>
        <taxon>Paenibacillaceae</taxon>
        <taxon>Saccharibacillus</taxon>
    </lineage>
</organism>
<accession>A0ABQ1ZQJ3</accession>
<gene>
    <name evidence="2" type="ORF">GCM10007362_09570</name>
</gene>
<dbReference type="EMBL" id="BMDD01000001">
    <property type="protein sequence ID" value="GGH71951.1"/>
    <property type="molecule type" value="Genomic_DNA"/>
</dbReference>
<dbReference type="Proteomes" id="UP000605427">
    <property type="component" value="Unassembled WGS sequence"/>
</dbReference>
<reference evidence="3" key="1">
    <citation type="journal article" date="2019" name="Int. J. Syst. Evol. Microbiol.">
        <title>The Global Catalogue of Microorganisms (GCM) 10K type strain sequencing project: providing services to taxonomists for standard genome sequencing and annotation.</title>
        <authorList>
            <consortium name="The Broad Institute Genomics Platform"/>
            <consortium name="The Broad Institute Genome Sequencing Center for Infectious Disease"/>
            <person name="Wu L."/>
            <person name="Ma J."/>
        </authorList>
    </citation>
    <scope>NUCLEOTIDE SEQUENCE [LARGE SCALE GENOMIC DNA]</scope>
    <source>
        <strain evidence="3">CCM 8702</strain>
    </source>
</reference>
<name>A0ABQ1ZQJ3_9BACL</name>
<evidence type="ECO:0008006" key="4">
    <source>
        <dbReference type="Google" id="ProtNLM"/>
    </source>
</evidence>
<keyword evidence="3" id="KW-1185">Reference proteome</keyword>
<dbReference type="RefSeq" id="WP_172239823.1">
    <property type="nucleotide sequence ID" value="NZ_BMDD01000001.1"/>
</dbReference>
<protein>
    <recommendedName>
        <fullName evidence="4">Anti-sigma factor</fullName>
    </recommendedName>
</protein>
<keyword evidence="1" id="KW-1133">Transmembrane helix</keyword>